<dbReference type="Pfam" id="PF00275">
    <property type="entry name" value="EPSP_synthase"/>
    <property type="match status" value="1"/>
</dbReference>
<dbReference type="EMBL" id="PCXO01000005">
    <property type="protein sequence ID" value="PIR41514.1"/>
    <property type="molecule type" value="Genomic_DNA"/>
</dbReference>
<feature type="domain" description="Enolpyruvate transferase" evidence="2">
    <location>
        <begin position="7"/>
        <end position="76"/>
    </location>
</feature>
<gene>
    <name evidence="3" type="ORF">COV31_01425</name>
</gene>
<evidence type="ECO:0000313" key="4">
    <source>
        <dbReference type="Proteomes" id="UP000230232"/>
    </source>
</evidence>
<name>A0A2H0R657_9BACT</name>
<sequence>MANWKITGPTQIAGDISVHGNKNSALPCITASLLLDKIGDKLTLTNIPQINDVQVLLEIIRHFNIEPRWLDAHTLELTLISTQAPDLNPPI</sequence>
<dbReference type="InterPro" id="IPR036968">
    <property type="entry name" value="Enolpyruvate_Tfrase_sf"/>
</dbReference>
<dbReference type="GO" id="GO:0016765">
    <property type="term" value="F:transferase activity, transferring alkyl or aryl (other than methyl) groups"/>
    <property type="evidence" value="ECO:0007669"/>
    <property type="project" value="InterPro"/>
</dbReference>
<accession>A0A2H0R657</accession>
<proteinExistence type="predicted"/>
<dbReference type="Proteomes" id="UP000230232">
    <property type="component" value="Unassembled WGS sequence"/>
</dbReference>
<dbReference type="InterPro" id="IPR013792">
    <property type="entry name" value="RNA3'P_cycl/enolpyr_Trfase_a/b"/>
</dbReference>
<reference evidence="3 4" key="1">
    <citation type="submission" date="2017-09" db="EMBL/GenBank/DDBJ databases">
        <title>Depth-based differentiation of microbial function through sediment-hosted aquifers and enrichment of novel symbionts in the deep terrestrial subsurface.</title>
        <authorList>
            <person name="Probst A.J."/>
            <person name="Ladd B."/>
            <person name="Jarett J.K."/>
            <person name="Geller-Mcgrath D.E."/>
            <person name="Sieber C.M."/>
            <person name="Emerson J.B."/>
            <person name="Anantharaman K."/>
            <person name="Thomas B.C."/>
            <person name="Malmstrom R."/>
            <person name="Stieglmeier M."/>
            <person name="Klingl A."/>
            <person name="Woyke T."/>
            <person name="Ryan C.M."/>
            <person name="Banfield J.F."/>
        </authorList>
    </citation>
    <scope>NUCLEOTIDE SEQUENCE [LARGE SCALE GENOMIC DNA]</scope>
    <source>
        <strain evidence="3">CG10_big_fil_rev_8_21_14_0_10_46_23</strain>
    </source>
</reference>
<evidence type="ECO:0000256" key="1">
    <source>
        <dbReference type="ARBA" id="ARBA00022679"/>
    </source>
</evidence>
<organism evidence="3 4">
    <name type="scientific">Candidatus Yanofskybacteria bacterium CG10_big_fil_rev_8_21_14_0_10_46_23</name>
    <dbReference type="NCBI Taxonomy" id="1975098"/>
    <lineage>
        <taxon>Bacteria</taxon>
        <taxon>Candidatus Yanofskyibacteriota</taxon>
    </lineage>
</organism>
<keyword evidence="1" id="KW-0808">Transferase</keyword>
<dbReference type="InterPro" id="IPR001986">
    <property type="entry name" value="Enolpyruvate_Tfrase_dom"/>
</dbReference>
<evidence type="ECO:0000313" key="3">
    <source>
        <dbReference type="EMBL" id="PIR41514.1"/>
    </source>
</evidence>
<dbReference type="AlphaFoldDB" id="A0A2H0R657"/>
<evidence type="ECO:0000259" key="2">
    <source>
        <dbReference type="Pfam" id="PF00275"/>
    </source>
</evidence>
<protein>
    <recommendedName>
        <fullName evidence="2">Enolpyruvate transferase domain-containing protein</fullName>
    </recommendedName>
</protein>
<dbReference type="SUPFAM" id="SSF55205">
    <property type="entry name" value="EPT/RTPC-like"/>
    <property type="match status" value="1"/>
</dbReference>
<comment type="caution">
    <text evidence="3">The sequence shown here is derived from an EMBL/GenBank/DDBJ whole genome shotgun (WGS) entry which is preliminary data.</text>
</comment>
<dbReference type="Gene3D" id="3.65.10.10">
    <property type="entry name" value="Enolpyruvate transferase domain"/>
    <property type="match status" value="2"/>
</dbReference>